<gene>
    <name evidence="2" type="ORF">PIB30_013833</name>
</gene>
<evidence type="ECO:0000313" key="2">
    <source>
        <dbReference type="EMBL" id="MED6144226.1"/>
    </source>
</evidence>
<feature type="compositionally biased region" description="Pro residues" evidence="1">
    <location>
        <begin position="86"/>
        <end position="105"/>
    </location>
</feature>
<evidence type="ECO:0000313" key="3">
    <source>
        <dbReference type="Proteomes" id="UP001341840"/>
    </source>
</evidence>
<feature type="compositionally biased region" description="Polar residues" evidence="1">
    <location>
        <begin position="74"/>
        <end position="83"/>
    </location>
</feature>
<feature type="region of interest" description="Disordered" evidence="1">
    <location>
        <begin position="62"/>
        <end position="121"/>
    </location>
</feature>
<proteinExistence type="predicted"/>
<comment type="caution">
    <text evidence="2">The sequence shown here is derived from an EMBL/GenBank/DDBJ whole genome shotgun (WGS) entry which is preliminary data.</text>
</comment>
<dbReference type="EMBL" id="JASCZI010090657">
    <property type="protein sequence ID" value="MED6144226.1"/>
    <property type="molecule type" value="Genomic_DNA"/>
</dbReference>
<organism evidence="2 3">
    <name type="scientific">Stylosanthes scabra</name>
    <dbReference type="NCBI Taxonomy" id="79078"/>
    <lineage>
        <taxon>Eukaryota</taxon>
        <taxon>Viridiplantae</taxon>
        <taxon>Streptophyta</taxon>
        <taxon>Embryophyta</taxon>
        <taxon>Tracheophyta</taxon>
        <taxon>Spermatophyta</taxon>
        <taxon>Magnoliopsida</taxon>
        <taxon>eudicotyledons</taxon>
        <taxon>Gunneridae</taxon>
        <taxon>Pentapetalae</taxon>
        <taxon>rosids</taxon>
        <taxon>fabids</taxon>
        <taxon>Fabales</taxon>
        <taxon>Fabaceae</taxon>
        <taxon>Papilionoideae</taxon>
        <taxon>50 kb inversion clade</taxon>
        <taxon>dalbergioids sensu lato</taxon>
        <taxon>Dalbergieae</taxon>
        <taxon>Pterocarpus clade</taxon>
        <taxon>Stylosanthes</taxon>
    </lineage>
</organism>
<dbReference type="Proteomes" id="UP001341840">
    <property type="component" value="Unassembled WGS sequence"/>
</dbReference>
<evidence type="ECO:0000256" key="1">
    <source>
        <dbReference type="SAM" id="MobiDB-lite"/>
    </source>
</evidence>
<name>A0ABU6T6B5_9FABA</name>
<keyword evidence="3" id="KW-1185">Reference proteome</keyword>
<reference evidence="2 3" key="1">
    <citation type="journal article" date="2023" name="Plants (Basel)">
        <title>Bridging the Gap: Combining Genomics and Transcriptomics Approaches to Understand Stylosanthes scabra, an Orphan Legume from the Brazilian Caatinga.</title>
        <authorList>
            <person name="Ferreira-Neto J.R.C."/>
            <person name="da Silva M.D."/>
            <person name="Binneck E."/>
            <person name="de Melo N.F."/>
            <person name="da Silva R.H."/>
            <person name="de Melo A.L.T.M."/>
            <person name="Pandolfi V."/>
            <person name="Bustamante F.O."/>
            <person name="Brasileiro-Vidal A.C."/>
            <person name="Benko-Iseppon A.M."/>
        </authorList>
    </citation>
    <scope>NUCLEOTIDE SEQUENCE [LARGE SCALE GENOMIC DNA]</scope>
    <source>
        <tissue evidence="2">Leaves</tissue>
    </source>
</reference>
<feature type="region of interest" description="Disordered" evidence="1">
    <location>
        <begin position="1"/>
        <end position="31"/>
    </location>
</feature>
<feature type="compositionally biased region" description="Polar residues" evidence="1">
    <location>
        <begin position="20"/>
        <end position="31"/>
    </location>
</feature>
<protein>
    <submittedName>
        <fullName evidence="2">Uncharacterized protein</fullName>
    </submittedName>
</protein>
<accession>A0ABU6T6B5</accession>
<sequence length="141" mass="15871">MPKRPHVPTSQQEEICDSQFAPTNETGSGSQPHAALIFKILVPPPMPNVLQKLRPKQKIFRPPAPFRDVHFSMNPASHQQALSFQPPMPQPPPPPQQQPIRPPSHNPNALSQETMAAARETTSERIFHFMPTPNFRPPNQK</sequence>